<name>A0A0E9Q867_ANGAN</name>
<reference evidence="1" key="1">
    <citation type="submission" date="2014-11" db="EMBL/GenBank/DDBJ databases">
        <authorList>
            <person name="Amaro Gonzalez C."/>
        </authorList>
    </citation>
    <scope>NUCLEOTIDE SEQUENCE</scope>
</reference>
<evidence type="ECO:0000313" key="1">
    <source>
        <dbReference type="EMBL" id="JAH12283.1"/>
    </source>
</evidence>
<accession>A0A0E9Q867</accession>
<proteinExistence type="predicted"/>
<reference evidence="1" key="2">
    <citation type="journal article" date="2015" name="Fish Shellfish Immunol.">
        <title>Early steps in the European eel (Anguilla anguilla)-Vibrio vulnificus interaction in the gills: Role of the RtxA13 toxin.</title>
        <authorList>
            <person name="Callol A."/>
            <person name="Pajuelo D."/>
            <person name="Ebbesson L."/>
            <person name="Teles M."/>
            <person name="MacKenzie S."/>
            <person name="Amaro C."/>
        </authorList>
    </citation>
    <scope>NUCLEOTIDE SEQUENCE</scope>
</reference>
<sequence>MSLQALSGYSCSSRRERWEEEWLVTAGRNAFREPPLQNDNKTHKNSHSIKSLLQRSHCCHSTFFLIRDCPDFCRLRYHSLPQSSTDSFTDRAVGPNLNVKRWYDQSAV</sequence>
<organism evidence="1">
    <name type="scientific">Anguilla anguilla</name>
    <name type="common">European freshwater eel</name>
    <name type="synonym">Muraena anguilla</name>
    <dbReference type="NCBI Taxonomy" id="7936"/>
    <lineage>
        <taxon>Eukaryota</taxon>
        <taxon>Metazoa</taxon>
        <taxon>Chordata</taxon>
        <taxon>Craniata</taxon>
        <taxon>Vertebrata</taxon>
        <taxon>Euteleostomi</taxon>
        <taxon>Actinopterygii</taxon>
        <taxon>Neopterygii</taxon>
        <taxon>Teleostei</taxon>
        <taxon>Anguilliformes</taxon>
        <taxon>Anguillidae</taxon>
        <taxon>Anguilla</taxon>
    </lineage>
</organism>
<dbReference type="AlphaFoldDB" id="A0A0E9Q867"/>
<dbReference type="EMBL" id="GBXM01096294">
    <property type="protein sequence ID" value="JAH12283.1"/>
    <property type="molecule type" value="Transcribed_RNA"/>
</dbReference>
<protein>
    <submittedName>
        <fullName evidence="1">Uncharacterized protein</fullName>
    </submittedName>
</protein>